<evidence type="ECO:0008006" key="5">
    <source>
        <dbReference type="Google" id="ProtNLM"/>
    </source>
</evidence>
<reference evidence="3 4" key="1">
    <citation type="submission" date="2023-02" db="EMBL/GenBank/DDBJ databases">
        <title>Gemone sequence of Telluria chitinolytica ACM 3522T.</title>
        <authorList>
            <person name="Frediansyah A."/>
            <person name="Miess H."/>
            <person name="Gross H."/>
        </authorList>
    </citation>
    <scope>NUCLEOTIDE SEQUENCE [LARGE SCALE GENOMIC DNA]</scope>
    <source>
        <strain evidence="3 4">ACM 3522</strain>
    </source>
</reference>
<accession>A0ABY8BB14</accession>
<organism evidence="3 4">
    <name type="scientific">Pseudoduganella chitinolytica</name>
    <dbReference type="NCBI Taxonomy" id="34070"/>
    <lineage>
        <taxon>Bacteria</taxon>
        <taxon>Pseudomonadati</taxon>
        <taxon>Pseudomonadota</taxon>
        <taxon>Betaproteobacteria</taxon>
        <taxon>Burkholderiales</taxon>
        <taxon>Oxalobacteraceae</taxon>
        <taxon>Telluria group</taxon>
        <taxon>Pseudoduganella</taxon>
    </lineage>
</organism>
<dbReference type="EMBL" id="CP119083">
    <property type="protein sequence ID" value="WEF31539.1"/>
    <property type="molecule type" value="Genomic_DNA"/>
</dbReference>
<feature type="chain" id="PRO_5046292472" description="Lipoprotein" evidence="2">
    <location>
        <begin position="17"/>
        <end position="310"/>
    </location>
</feature>
<feature type="signal peptide" evidence="2">
    <location>
        <begin position="1"/>
        <end position="16"/>
    </location>
</feature>
<proteinExistence type="predicted"/>
<dbReference type="Proteomes" id="UP001216510">
    <property type="component" value="Chromosome"/>
</dbReference>
<protein>
    <recommendedName>
        <fullName evidence="5">Lipoprotein</fullName>
    </recommendedName>
</protein>
<dbReference type="RefSeq" id="WP_277414310.1">
    <property type="nucleotide sequence ID" value="NZ_CP119083.1"/>
</dbReference>
<dbReference type="PROSITE" id="PS51257">
    <property type="entry name" value="PROKAR_LIPOPROTEIN"/>
    <property type="match status" value="1"/>
</dbReference>
<keyword evidence="4" id="KW-1185">Reference proteome</keyword>
<evidence type="ECO:0000256" key="1">
    <source>
        <dbReference type="SAM" id="MobiDB-lite"/>
    </source>
</evidence>
<feature type="region of interest" description="Disordered" evidence="1">
    <location>
        <begin position="285"/>
        <end position="310"/>
    </location>
</feature>
<keyword evidence="2" id="KW-0732">Signal</keyword>
<evidence type="ECO:0000256" key="2">
    <source>
        <dbReference type="SAM" id="SignalP"/>
    </source>
</evidence>
<sequence length="310" mass="33408">MKNAIALLLPALLACACSRQTPERPGPSASVPAAAPAPLPAAAAPQAPVQDRFALLMQAVYGNAYRAASGDALAPMPDPDNPAERWQMVLDGVSATELPTGETVLVVSGDSADENGTATGDLANPGALSLYLLRRQEGQWHVLRRHENVARLGSHGRIGKVSWVNLAAGKTGLAVEDRMANRGETAIHLALFDPTAERVADLTGGETLIRSDNDDDCDESRERCWHNVAQWRLVPGAAPYYDLVLDIDSTTTVAQAGGQRQQRSERGTARYVFADGAYRLREGSNTVGTRHGEQEQEQEQEQVRVRVQEQ</sequence>
<gene>
    <name evidence="3" type="ORF">PX653_19030</name>
</gene>
<name>A0ABY8BB14_9BURK</name>
<feature type="compositionally biased region" description="Basic and acidic residues" evidence="1">
    <location>
        <begin position="301"/>
        <end position="310"/>
    </location>
</feature>
<evidence type="ECO:0000313" key="3">
    <source>
        <dbReference type="EMBL" id="WEF31539.1"/>
    </source>
</evidence>
<evidence type="ECO:0000313" key="4">
    <source>
        <dbReference type="Proteomes" id="UP001216510"/>
    </source>
</evidence>